<accession>A0A165QRM7</accession>
<dbReference type="EMBL" id="KV425592">
    <property type="protein sequence ID" value="KZT22783.1"/>
    <property type="molecule type" value="Genomic_DNA"/>
</dbReference>
<dbReference type="Proteomes" id="UP000076761">
    <property type="component" value="Unassembled WGS sequence"/>
</dbReference>
<protein>
    <submittedName>
        <fullName evidence="1">Uncharacterized protein</fullName>
    </submittedName>
</protein>
<proteinExistence type="predicted"/>
<reference evidence="1 2" key="1">
    <citation type="journal article" date="2016" name="Mol. Biol. Evol.">
        <title>Comparative Genomics of Early-Diverging Mushroom-Forming Fungi Provides Insights into the Origins of Lignocellulose Decay Capabilities.</title>
        <authorList>
            <person name="Nagy L.G."/>
            <person name="Riley R."/>
            <person name="Tritt A."/>
            <person name="Adam C."/>
            <person name="Daum C."/>
            <person name="Floudas D."/>
            <person name="Sun H."/>
            <person name="Yadav J.S."/>
            <person name="Pangilinan J."/>
            <person name="Larsson K.H."/>
            <person name="Matsuura K."/>
            <person name="Barry K."/>
            <person name="Labutti K."/>
            <person name="Kuo R."/>
            <person name="Ohm R.A."/>
            <person name="Bhattacharya S.S."/>
            <person name="Shirouzu T."/>
            <person name="Yoshinaga Y."/>
            <person name="Martin F.M."/>
            <person name="Grigoriev I.V."/>
            <person name="Hibbett D.S."/>
        </authorList>
    </citation>
    <scope>NUCLEOTIDE SEQUENCE [LARGE SCALE GENOMIC DNA]</scope>
    <source>
        <strain evidence="1 2">HHB14362 ss-1</strain>
    </source>
</reference>
<evidence type="ECO:0000313" key="1">
    <source>
        <dbReference type="EMBL" id="KZT22783.1"/>
    </source>
</evidence>
<sequence length="77" mass="8486">MVESTKRKGVRISTFLTYNFVLCLRGCVSATSIRTTANMLGFPDEDIPKIRGIVLQYMYINEVAGASGNSATLHPYP</sequence>
<evidence type="ECO:0000313" key="2">
    <source>
        <dbReference type="Proteomes" id="UP000076761"/>
    </source>
</evidence>
<keyword evidence="2" id="KW-1185">Reference proteome</keyword>
<dbReference type="AlphaFoldDB" id="A0A165QRM7"/>
<name>A0A165QRM7_9AGAM</name>
<dbReference type="InParanoid" id="A0A165QRM7"/>
<organism evidence="1 2">
    <name type="scientific">Neolentinus lepideus HHB14362 ss-1</name>
    <dbReference type="NCBI Taxonomy" id="1314782"/>
    <lineage>
        <taxon>Eukaryota</taxon>
        <taxon>Fungi</taxon>
        <taxon>Dikarya</taxon>
        <taxon>Basidiomycota</taxon>
        <taxon>Agaricomycotina</taxon>
        <taxon>Agaricomycetes</taxon>
        <taxon>Gloeophyllales</taxon>
        <taxon>Gloeophyllaceae</taxon>
        <taxon>Neolentinus</taxon>
    </lineage>
</organism>
<gene>
    <name evidence="1" type="ORF">NEOLEDRAFT_1137594</name>
</gene>